<proteinExistence type="predicted"/>
<feature type="region of interest" description="Disordered" evidence="1">
    <location>
        <begin position="1"/>
        <end position="85"/>
    </location>
</feature>
<reference evidence="2 3" key="1">
    <citation type="submission" date="2019-03" db="EMBL/GenBank/DDBJ databases">
        <title>Genomics of glacier-inhabiting Cryobacterium strains.</title>
        <authorList>
            <person name="Liu Q."/>
            <person name="Xin Y.-H."/>
        </authorList>
    </citation>
    <scope>NUCLEOTIDE SEQUENCE [LARGE SCALE GENOMIC DNA]</scope>
    <source>
        <strain evidence="2 3">Sr47</strain>
    </source>
</reference>
<comment type="caution">
    <text evidence="2">The sequence shown here is derived from an EMBL/GenBank/DDBJ whole genome shotgun (WGS) entry which is preliminary data.</text>
</comment>
<accession>A0A4R8UJ96</accession>
<evidence type="ECO:0000313" key="2">
    <source>
        <dbReference type="EMBL" id="TFB56400.1"/>
    </source>
</evidence>
<evidence type="ECO:0000256" key="1">
    <source>
        <dbReference type="SAM" id="MobiDB-lite"/>
    </source>
</evidence>
<dbReference type="Proteomes" id="UP000297866">
    <property type="component" value="Unassembled WGS sequence"/>
</dbReference>
<feature type="compositionally biased region" description="Basic and acidic residues" evidence="1">
    <location>
        <begin position="38"/>
        <end position="49"/>
    </location>
</feature>
<feature type="compositionally biased region" description="Basic and acidic residues" evidence="1">
    <location>
        <begin position="14"/>
        <end position="27"/>
    </location>
</feature>
<dbReference type="EMBL" id="SOEZ01000007">
    <property type="protein sequence ID" value="TFB56400.1"/>
    <property type="molecule type" value="Genomic_DNA"/>
</dbReference>
<sequence>MSKGNNNDRYVIPNKDRGGWDVKKENAQRASAHLPTKKAAEVRAKEIVEKSGGGNGEVRSQKLNGKWGDSDSGSKNESPKKDTKH</sequence>
<feature type="compositionally biased region" description="Basic and acidic residues" evidence="1">
    <location>
        <begin position="68"/>
        <end position="85"/>
    </location>
</feature>
<keyword evidence="3" id="KW-1185">Reference proteome</keyword>
<dbReference type="OrthoDB" id="3233612at2"/>
<name>A0A4R8UJ96_9MICO</name>
<evidence type="ECO:0000313" key="3">
    <source>
        <dbReference type="Proteomes" id="UP000297866"/>
    </source>
</evidence>
<gene>
    <name evidence="2" type="ORF">E3O23_01010</name>
</gene>
<dbReference type="AlphaFoldDB" id="A0A4R8UJ96"/>
<organism evidence="2 3">
    <name type="scientific">Cryobacterium tagatosivorans</name>
    <dbReference type="NCBI Taxonomy" id="1259199"/>
    <lineage>
        <taxon>Bacteria</taxon>
        <taxon>Bacillati</taxon>
        <taxon>Actinomycetota</taxon>
        <taxon>Actinomycetes</taxon>
        <taxon>Micrococcales</taxon>
        <taxon>Microbacteriaceae</taxon>
        <taxon>Cryobacterium</taxon>
    </lineage>
</organism>
<protein>
    <submittedName>
        <fullName evidence="2">DUF2188 domain-containing protein</fullName>
    </submittedName>
</protein>
<dbReference type="Pfam" id="PF09954">
    <property type="entry name" value="DUF2188"/>
    <property type="match status" value="1"/>
</dbReference>
<dbReference type="InterPro" id="IPR018691">
    <property type="entry name" value="DUF2188"/>
</dbReference>